<sequence>MGALVSLKDATKTNDIYKAVTTTLARFALDFGEISEITTHEAPAMVGKREGLMKLIENVALQSGNTNLMKYHCIVHQENLCAKSLKIESVMKVVIRTVNFIRSSGLNHRQFQELLSDLHSEFGDIIYYAEVG</sequence>
<dbReference type="PANTHER" id="PTHR45913">
    <property type="entry name" value="EPM2A-INTERACTING PROTEIN 1"/>
    <property type="match status" value="1"/>
</dbReference>
<organism evidence="1 2">
    <name type="scientific">Oopsacas minuta</name>
    <dbReference type="NCBI Taxonomy" id="111878"/>
    <lineage>
        <taxon>Eukaryota</taxon>
        <taxon>Metazoa</taxon>
        <taxon>Porifera</taxon>
        <taxon>Hexactinellida</taxon>
        <taxon>Hexasterophora</taxon>
        <taxon>Lyssacinosida</taxon>
        <taxon>Leucopsacidae</taxon>
        <taxon>Oopsacas</taxon>
    </lineage>
</organism>
<dbReference type="EMBL" id="JAKMXF010000332">
    <property type="protein sequence ID" value="KAI6648134.1"/>
    <property type="molecule type" value="Genomic_DNA"/>
</dbReference>
<gene>
    <name evidence="1" type="ORF">LOD99_11943</name>
</gene>
<name>A0AAV7JH46_9METZ</name>
<reference evidence="1 2" key="1">
    <citation type="journal article" date="2023" name="BMC Biol.">
        <title>The compact genome of the sponge Oopsacas minuta (Hexactinellida) is lacking key metazoan core genes.</title>
        <authorList>
            <person name="Santini S."/>
            <person name="Schenkelaars Q."/>
            <person name="Jourda C."/>
            <person name="Duchesne M."/>
            <person name="Belahbib H."/>
            <person name="Rocher C."/>
            <person name="Selva M."/>
            <person name="Riesgo A."/>
            <person name="Vervoort M."/>
            <person name="Leys S.P."/>
            <person name="Kodjabachian L."/>
            <person name="Le Bivic A."/>
            <person name="Borchiellini C."/>
            <person name="Claverie J.M."/>
            <person name="Renard E."/>
        </authorList>
    </citation>
    <scope>NUCLEOTIDE SEQUENCE [LARGE SCALE GENOMIC DNA]</scope>
    <source>
        <strain evidence="1">SPO-2</strain>
    </source>
</reference>
<evidence type="ECO:0000313" key="2">
    <source>
        <dbReference type="Proteomes" id="UP001165289"/>
    </source>
</evidence>
<proteinExistence type="predicted"/>
<dbReference type="PANTHER" id="PTHR45913:SF21">
    <property type="entry name" value="DUF4371 DOMAIN-CONTAINING PROTEIN"/>
    <property type="match status" value="1"/>
</dbReference>
<accession>A0AAV7JH46</accession>
<evidence type="ECO:0000313" key="1">
    <source>
        <dbReference type="EMBL" id="KAI6648134.1"/>
    </source>
</evidence>
<dbReference type="Proteomes" id="UP001165289">
    <property type="component" value="Unassembled WGS sequence"/>
</dbReference>
<keyword evidence="2" id="KW-1185">Reference proteome</keyword>
<comment type="caution">
    <text evidence="1">The sequence shown here is derived from an EMBL/GenBank/DDBJ whole genome shotgun (WGS) entry which is preliminary data.</text>
</comment>
<protein>
    <submittedName>
        <fullName evidence="1">General transcription factor II-I repeat domain-containing protein 2B</fullName>
    </submittedName>
</protein>
<dbReference type="AlphaFoldDB" id="A0AAV7JH46"/>